<dbReference type="RefSeq" id="XP_043004018.1">
    <property type="nucleotide sequence ID" value="XM_043158665.1"/>
</dbReference>
<evidence type="ECO:0000256" key="1">
    <source>
        <dbReference type="SAM" id="MobiDB-lite"/>
    </source>
</evidence>
<feature type="compositionally biased region" description="Basic and acidic residues" evidence="1">
    <location>
        <begin position="207"/>
        <end position="223"/>
    </location>
</feature>
<proteinExistence type="predicted"/>
<sequence length="248" mass="28275">MSCLDLDNPELYVELLHHSSRDPVAKTKSCPEPALEMDDLRKRVRTFVDVLANGITKYPWNPVAARTQIEKEELHVHIYYTFNDTTSDEYILSNTSAHLSYLLDELRSAALPVIQESPPPYKIDYRLLQTLSWRVHRFCLDTFIHRVQKSQKKFYLPATVDRLYEMRGDLDIAMGGKCVKRLSAHVLSARGSGKTRAARVPHPTSVRKGDLSRRDAPLPRDSRLVPTSLTGYWKGDVNRTSPIPTSSN</sequence>
<dbReference type="KEGG" id="more:E1B28_013503"/>
<name>A0A9P7RQB1_9AGAR</name>
<gene>
    <name evidence="2" type="ORF">E1B28_013503</name>
</gene>
<organism evidence="2 3">
    <name type="scientific">Marasmius oreades</name>
    <name type="common">fairy-ring Marasmius</name>
    <dbReference type="NCBI Taxonomy" id="181124"/>
    <lineage>
        <taxon>Eukaryota</taxon>
        <taxon>Fungi</taxon>
        <taxon>Dikarya</taxon>
        <taxon>Basidiomycota</taxon>
        <taxon>Agaricomycotina</taxon>
        <taxon>Agaricomycetes</taxon>
        <taxon>Agaricomycetidae</taxon>
        <taxon>Agaricales</taxon>
        <taxon>Marasmiineae</taxon>
        <taxon>Marasmiaceae</taxon>
        <taxon>Marasmius</taxon>
    </lineage>
</organism>
<dbReference type="AlphaFoldDB" id="A0A9P7RQB1"/>
<dbReference type="Proteomes" id="UP001049176">
    <property type="component" value="Chromosome 9"/>
</dbReference>
<comment type="caution">
    <text evidence="2">The sequence shown here is derived from an EMBL/GenBank/DDBJ whole genome shotgun (WGS) entry which is preliminary data.</text>
</comment>
<feature type="region of interest" description="Disordered" evidence="1">
    <location>
        <begin position="190"/>
        <end position="227"/>
    </location>
</feature>
<reference evidence="2" key="1">
    <citation type="journal article" date="2021" name="Genome Biol. Evol.">
        <title>The assembled and annotated genome of the fairy-ring fungus Marasmius oreades.</title>
        <authorList>
            <person name="Hiltunen M."/>
            <person name="Ament-Velasquez S.L."/>
            <person name="Johannesson H."/>
        </authorList>
    </citation>
    <scope>NUCLEOTIDE SEQUENCE</scope>
    <source>
        <strain evidence="2">03SP1</strain>
    </source>
</reference>
<accession>A0A9P7RQB1</accession>
<dbReference type="EMBL" id="CM032189">
    <property type="protein sequence ID" value="KAG7087547.1"/>
    <property type="molecule type" value="Genomic_DNA"/>
</dbReference>
<evidence type="ECO:0000313" key="2">
    <source>
        <dbReference type="EMBL" id="KAG7087547.1"/>
    </source>
</evidence>
<protein>
    <submittedName>
        <fullName evidence="2">Uncharacterized protein</fullName>
    </submittedName>
</protein>
<dbReference type="GeneID" id="66082578"/>
<keyword evidence="3" id="KW-1185">Reference proteome</keyword>
<evidence type="ECO:0000313" key="3">
    <source>
        <dbReference type="Proteomes" id="UP001049176"/>
    </source>
</evidence>